<feature type="region of interest" description="Disordered" evidence="1">
    <location>
        <begin position="1"/>
        <end position="93"/>
    </location>
</feature>
<dbReference type="EMBL" id="VSRR010010490">
    <property type="protein sequence ID" value="MPC51894.1"/>
    <property type="molecule type" value="Genomic_DNA"/>
</dbReference>
<organism evidence="2 3">
    <name type="scientific">Portunus trituberculatus</name>
    <name type="common">Swimming crab</name>
    <name type="synonym">Neptunus trituberculatus</name>
    <dbReference type="NCBI Taxonomy" id="210409"/>
    <lineage>
        <taxon>Eukaryota</taxon>
        <taxon>Metazoa</taxon>
        <taxon>Ecdysozoa</taxon>
        <taxon>Arthropoda</taxon>
        <taxon>Crustacea</taxon>
        <taxon>Multicrustacea</taxon>
        <taxon>Malacostraca</taxon>
        <taxon>Eumalacostraca</taxon>
        <taxon>Eucarida</taxon>
        <taxon>Decapoda</taxon>
        <taxon>Pleocyemata</taxon>
        <taxon>Brachyura</taxon>
        <taxon>Eubrachyura</taxon>
        <taxon>Portunoidea</taxon>
        <taxon>Portunidae</taxon>
        <taxon>Portuninae</taxon>
        <taxon>Portunus</taxon>
    </lineage>
</organism>
<proteinExistence type="predicted"/>
<sequence>MKKNMQTLRMTFQAPSLSSPTLHPSLPHPSLPTPPSHPPWRHLTSPRSLTSLATHPCQPFPLSQSGSRTARHTQTSRQSCEPRRVLSQSPSRL</sequence>
<feature type="compositionally biased region" description="Polar residues" evidence="1">
    <location>
        <begin position="61"/>
        <end position="79"/>
    </location>
</feature>
<protein>
    <submittedName>
        <fullName evidence="2">Uncharacterized protein</fullName>
    </submittedName>
</protein>
<name>A0A5B7G5V3_PORTR</name>
<gene>
    <name evidence="2" type="ORF">E2C01_045751</name>
</gene>
<reference evidence="2 3" key="1">
    <citation type="submission" date="2019-05" db="EMBL/GenBank/DDBJ databases">
        <title>Another draft genome of Portunus trituberculatus and its Hox gene families provides insights of decapod evolution.</title>
        <authorList>
            <person name="Jeong J.-H."/>
            <person name="Song I."/>
            <person name="Kim S."/>
            <person name="Choi T."/>
            <person name="Kim D."/>
            <person name="Ryu S."/>
            <person name="Kim W."/>
        </authorList>
    </citation>
    <scope>NUCLEOTIDE SEQUENCE [LARGE SCALE GENOMIC DNA]</scope>
    <source>
        <tissue evidence="2">Muscle</tissue>
    </source>
</reference>
<evidence type="ECO:0000313" key="2">
    <source>
        <dbReference type="EMBL" id="MPC51894.1"/>
    </source>
</evidence>
<feature type="compositionally biased region" description="Polar residues" evidence="1">
    <location>
        <begin position="1"/>
        <end position="14"/>
    </location>
</feature>
<comment type="caution">
    <text evidence="2">The sequence shown here is derived from an EMBL/GenBank/DDBJ whole genome shotgun (WGS) entry which is preliminary data.</text>
</comment>
<feature type="compositionally biased region" description="Pro residues" evidence="1">
    <location>
        <begin position="26"/>
        <end position="38"/>
    </location>
</feature>
<keyword evidence="3" id="KW-1185">Reference proteome</keyword>
<feature type="compositionally biased region" description="Low complexity" evidence="1">
    <location>
        <begin position="15"/>
        <end position="25"/>
    </location>
</feature>
<dbReference type="Proteomes" id="UP000324222">
    <property type="component" value="Unassembled WGS sequence"/>
</dbReference>
<dbReference type="AlphaFoldDB" id="A0A5B7G5V3"/>
<accession>A0A5B7G5V3</accession>
<evidence type="ECO:0000256" key="1">
    <source>
        <dbReference type="SAM" id="MobiDB-lite"/>
    </source>
</evidence>
<evidence type="ECO:0000313" key="3">
    <source>
        <dbReference type="Proteomes" id="UP000324222"/>
    </source>
</evidence>